<keyword evidence="7" id="KW-0408">Iron</keyword>
<keyword evidence="5" id="KW-0227">DNA damage</keyword>
<dbReference type="RefSeq" id="WP_068243513.1">
    <property type="nucleotide sequence ID" value="NZ_LPUY01000065.1"/>
</dbReference>
<dbReference type="GO" id="GO:0046872">
    <property type="term" value="F:metal ion binding"/>
    <property type="evidence" value="ECO:0007669"/>
    <property type="project" value="UniProtKB-KW"/>
</dbReference>
<dbReference type="PATRIC" id="fig|1768241.3.peg.2429"/>
<feature type="domain" description="Uracil-DNA glycosylase-like" evidence="10">
    <location>
        <begin position="294"/>
        <end position="450"/>
    </location>
</feature>
<organism evidence="11 12">
    <name type="scientific">Tritonibacter horizontis</name>
    <dbReference type="NCBI Taxonomy" id="1768241"/>
    <lineage>
        <taxon>Bacteria</taxon>
        <taxon>Pseudomonadati</taxon>
        <taxon>Pseudomonadota</taxon>
        <taxon>Alphaproteobacteria</taxon>
        <taxon>Rhodobacterales</taxon>
        <taxon>Paracoccaceae</taxon>
        <taxon>Tritonibacter</taxon>
    </lineage>
</organism>
<comment type="caution">
    <text evidence="11">The sequence shown here is derived from an EMBL/GenBank/DDBJ whole genome shotgun (WGS) entry which is preliminary data.</text>
</comment>
<keyword evidence="6" id="KW-0378">Hydrolase</keyword>
<evidence type="ECO:0000313" key="11">
    <source>
        <dbReference type="EMBL" id="KUP92863.1"/>
    </source>
</evidence>
<dbReference type="SUPFAM" id="SSF52141">
    <property type="entry name" value="Uracil-DNA glycosylase-like"/>
    <property type="match status" value="1"/>
</dbReference>
<evidence type="ECO:0000256" key="5">
    <source>
        <dbReference type="ARBA" id="ARBA00022763"/>
    </source>
</evidence>
<dbReference type="GO" id="GO:0006281">
    <property type="term" value="P:DNA repair"/>
    <property type="evidence" value="ECO:0007669"/>
    <property type="project" value="UniProtKB-KW"/>
</dbReference>
<keyword evidence="8" id="KW-0411">Iron-sulfur</keyword>
<evidence type="ECO:0000313" key="12">
    <source>
        <dbReference type="Proteomes" id="UP000068382"/>
    </source>
</evidence>
<dbReference type="SMART" id="SM00986">
    <property type="entry name" value="UDG"/>
    <property type="match status" value="1"/>
</dbReference>
<dbReference type="OrthoDB" id="5290748at2"/>
<dbReference type="InterPro" id="IPR025404">
    <property type="entry name" value="DUF4130"/>
</dbReference>
<dbReference type="NCBIfam" id="TIGR03914">
    <property type="entry name" value="UDG_fam_dom"/>
    <property type="match status" value="1"/>
</dbReference>
<dbReference type="InterPro" id="IPR005273">
    <property type="entry name" value="Ura-DNA_glyco_family4"/>
</dbReference>
<dbReference type="AlphaFoldDB" id="A0A132BWU9"/>
<dbReference type="InterPro" id="IPR036895">
    <property type="entry name" value="Uracil-DNA_glycosylase-like_sf"/>
</dbReference>
<comment type="similarity">
    <text evidence="1">Belongs to the uracil-DNA glycosylase (UDG) superfamily. Type 4 (UDGa) family.</text>
</comment>
<dbReference type="SMART" id="SM00987">
    <property type="entry name" value="UreE_C"/>
    <property type="match status" value="1"/>
</dbReference>
<evidence type="ECO:0000256" key="9">
    <source>
        <dbReference type="ARBA" id="ARBA00023204"/>
    </source>
</evidence>
<evidence type="ECO:0000256" key="6">
    <source>
        <dbReference type="ARBA" id="ARBA00022801"/>
    </source>
</evidence>
<dbReference type="GO" id="GO:0051539">
    <property type="term" value="F:4 iron, 4 sulfur cluster binding"/>
    <property type="evidence" value="ECO:0007669"/>
    <property type="project" value="UniProtKB-KW"/>
</dbReference>
<dbReference type="Gene3D" id="3.40.470.10">
    <property type="entry name" value="Uracil-DNA glycosylase-like domain"/>
    <property type="match status" value="1"/>
</dbReference>
<dbReference type="InterPro" id="IPR005122">
    <property type="entry name" value="Uracil-DNA_glycosylase-like"/>
</dbReference>
<dbReference type="Pfam" id="PF03167">
    <property type="entry name" value="UDG"/>
    <property type="match status" value="1"/>
</dbReference>
<protein>
    <recommendedName>
        <fullName evidence="2">Type-4 uracil-DNA glycosylase</fullName>
    </recommendedName>
</protein>
<accession>A0A132BWU9</accession>
<proteinExistence type="inferred from homology"/>
<sequence length="471" mass="52307">MIQIDLPVLGRAKAWREAARCLASHGIAPEEVDWQGGTLFGGDPIPDADGPRDLRVPKSFVQLSGSVICHTDPEAPALLYQALWRHQNDRRSLGNPADPLTRRLDRLAKAVGRDIHKMHAFVRFREFPTDGARRRFAAWFEPDHRIVEAATPFFARRFADMDWIIATPFGTARFSDGQLDFDLPGPRPDLPEDASEVLWTTYFTHIFNPARVKVGAMKSEMPVKYWKNLPETRSIPAMLQDAEARVQRMRDALPTEPPKRAARIAAMPATLDQTRAVAETCSGCDLCAPRRMVWGEGPTDAPLMIVGEAPGDHEDQQARPFVGPAGQLLRAAMAEAGCPPAYLTNAVKHFKFSQRGKQRLHQSPTRGEIDHCRWWLDQERRLIRPRLTVALGVSAAFALTGRRAALTSRRGTLEPAIRGGDVLITWHPAAILRARSRSEEMRAELAADLSRAAGLAKERMAAQGVRGATSL</sequence>
<keyword evidence="9" id="KW-0234">DNA repair</keyword>
<dbReference type="PANTHER" id="PTHR33693">
    <property type="entry name" value="TYPE-5 URACIL-DNA GLYCOSYLASE"/>
    <property type="match status" value="1"/>
</dbReference>
<dbReference type="CDD" id="cd10030">
    <property type="entry name" value="UDG-F4_TTUDGA_SPO1dp_like"/>
    <property type="match status" value="1"/>
</dbReference>
<gene>
    <name evidence="11" type="ORF">TRIHO_23140</name>
</gene>
<dbReference type="Proteomes" id="UP000068382">
    <property type="component" value="Unassembled WGS sequence"/>
</dbReference>
<name>A0A132BWU9_9RHOB</name>
<evidence type="ECO:0000259" key="10">
    <source>
        <dbReference type="SMART" id="SM00986"/>
    </source>
</evidence>
<evidence type="ECO:0000256" key="8">
    <source>
        <dbReference type="ARBA" id="ARBA00023014"/>
    </source>
</evidence>
<dbReference type="PANTHER" id="PTHR33693:SF9">
    <property type="entry name" value="TYPE-4 URACIL-DNA GLYCOSYLASE"/>
    <property type="match status" value="1"/>
</dbReference>
<evidence type="ECO:0000256" key="1">
    <source>
        <dbReference type="ARBA" id="ARBA00006521"/>
    </source>
</evidence>
<keyword evidence="4" id="KW-0479">Metal-binding</keyword>
<dbReference type="InterPro" id="IPR051536">
    <property type="entry name" value="UDG_Type-4/5"/>
</dbReference>
<evidence type="ECO:0000256" key="7">
    <source>
        <dbReference type="ARBA" id="ARBA00023004"/>
    </source>
</evidence>
<dbReference type="Pfam" id="PF13566">
    <property type="entry name" value="DUF4130"/>
    <property type="match status" value="1"/>
</dbReference>
<keyword evidence="3" id="KW-0004">4Fe-4S</keyword>
<evidence type="ECO:0000256" key="3">
    <source>
        <dbReference type="ARBA" id="ARBA00022485"/>
    </source>
</evidence>
<keyword evidence="12" id="KW-1185">Reference proteome</keyword>
<dbReference type="InterPro" id="IPR023875">
    <property type="entry name" value="DNA_repair_put"/>
</dbReference>
<reference evidence="11 12" key="1">
    <citation type="submission" date="2015-12" db="EMBL/GenBank/DDBJ databases">
        <title>Genome sequence of the marine Rhodobacteraceae strain O3.65, Candidatus Tritonibacter horizontis.</title>
        <authorList>
            <person name="Poehlein A."/>
            <person name="Giebel H.A."/>
            <person name="Voget S."/>
            <person name="Brinkhoff T."/>
        </authorList>
    </citation>
    <scope>NUCLEOTIDE SEQUENCE [LARGE SCALE GENOMIC DNA]</scope>
    <source>
        <strain evidence="11 12">O3.65</strain>
    </source>
</reference>
<dbReference type="NCBIfam" id="TIGR03915">
    <property type="entry name" value="SAM_7_link_chp"/>
    <property type="match status" value="1"/>
</dbReference>
<evidence type="ECO:0000256" key="2">
    <source>
        <dbReference type="ARBA" id="ARBA00019403"/>
    </source>
</evidence>
<dbReference type="EMBL" id="LPUY01000065">
    <property type="protein sequence ID" value="KUP92863.1"/>
    <property type="molecule type" value="Genomic_DNA"/>
</dbReference>
<dbReference type="GO" id="GO:0097506">
    <property type="term" value="F:deaminated base DNA N-glycosylase activity"/>
    <property type="evidence" value="ECO:0007669"/>
    <property type="project" value="UniProtKB-ARBA"/>
</dbReference>
<evidence type="ECO:0000256" key="4">
    <source>
        <dbReference type="ARBA" id="ARBA00022723"/>
    </source>
</evidence>